<evidence type="ECO:0000313" key="8">
    <source>
        <dbReference type="Proteomes" id="UP000190888"/>
    </source>
</evidence>
<dbReference type="InterPro" id="IPR029044">
    <property type="entry name" value="Nucleotide-diphossugar_trans"/>
</dbReference>
<evidence type="ECO:0000259" key="6">
    <source>
        <dbReference type="Pfam" id="PF00535"/>
    </source>
</evidence>
<dbReference type="PANTHER" id="PTHR48090:SF10">
    <property type="entry name" value="GLUCOSYL-3-PHOSPHOGLYCERATE SYNTHASE"/>
    <property type="match status" value="1"/>
</dbReference>
<dbReference type="Proteomes" id="UP000190888">
    <property type="component" value="Unassembled WGS sequence"/>
</dbReference>
<dbReference type="OrthoDB" id="9797819at2"/>
<evidence type="ECO:0000256" key="1">
    <source>
        <dbReference type="ARBA" id="ARBA00001946"/>
    </source>
</evidence>
<keyword evidence="8" id="KW-1185">Reference proteome</keyword>
<dbReference type="InterPro" id="IPR001173">
    <property type="entry name" value="Glyco_trans_2-like"/>
</dbReference>
<dbReference type="SUPFAM" id="SSF53448">
    <property type="entry name" value="Nucleotide-diphospho-sugar transferases"/>
    <property type="match status" value="1"/>
</dbReference>
<proteinExistence type="inferred from homology"/>
<evidence type="ECO:0000256" key="3">
    <source>
        <dbReference type="ARBA" id="ARBA00022676"/>
    </source>
</evidence>
<dbReference type="CDD" id="cd04179">
    <property type="entry name" value="DPM_DPG-synthase_like"/>
    <property type="match status" value="1"/>
</dbReference>
<gene>
    <name evidence="7" type="ORF">SAMN04488132_110117</name>
</gene>
<accession>A0A1T4R3N8</accession>
<feature type="domain" description="Glycosyltransferase 2-like" evidence="6">
    <location>
        <begin position="3"/>
        <end position="116"/>
    </location>
</feature>
<dbReference type="RefSeq" id="WP_139367190.1">
    <property type="nucleotide sequence ID" value="NZ_FUWH01000010.1"/>
</dbReference>
<evidence type="ECO:0000313" key="7">
    <source>
        <dbReference type="EMBL" id="SKA10455.1"/>
    </source>
</evidence>
<comment type="similarity">
    <text evidence="2">Belongs to the glycosyltransferase 2 family.</text>
</comment>
<keyword evidence="4 7" id="KW-0808">Transferase</keyword>
<dbReference type="Gene3D" id="3.90.550.10">
    <property type="entry name" value="Spore Coat Polysaccharide Biosynthesis Protein SpsA, Chain A"/>
    <property type="match status" value="1"/>
</dbReference>
<dbReference type="STRING" id="413434.SAMN04488132_110117"/>
<dbReference type="InterPro" id="IPR050256">
    <property type="entry name" value="Glycosyltransferase_2"/>
</dbReference>
<sequence length="239" mass="26692">MISVIIPALNEAKTIAKVVDYCNRYPKVSEVIVVDDCSSDSTAAIARQAGAKVITSFTRGKGASMKDGLAHAENEIIVFLDADIDPYPANMLHLICTPLLNDEQDFIKARFSRNSGRVTELLAKPLLSIFFPELTSYEQPLGGMIAGRKRFFENIRFFNDYGVDIGILIDMHIQEARIAEVHIGHIENKSKPLKELGRMSREVANAILFKAFRHSNVPAPFQPEDILSSTSQYEYSITR</sequence>
<evidence type="ECO:0000256" key="2">
    <source>
        <dbReference type="ARBA" id="ARBA00006739"/>
    </source>
</evidence>
<dbReference type="EMBL" id="FUWH01000010">
    <property type="protein sequence ID" value="SKA10455.1"/>
    <property type="molecule type" value="Genomic_DNA"/>
</dbReference>
<name>A0A1T4R3N8_9BACT</name>
<reference evidence="7 8" key="1">
    <citation type="submission" date="2017-02" db="EMBL/GenBank/DDBJ databases">
        <authorList>
            <person name="Peterson S.W."/>
        </authorList>
    </citation>
    <scope>NUCLEOTIDE SEQUENCE [LARGE SCALE GENOMIC DNA]</scope>
    <source>
        <strain evidence="7 8">DSM 22335</strain>
    </source>
</reference>
<dbReference type="GO" id="GO:0016757">
    <property type="term" value="F:glycosyltransferase activity"/>
    <property type="evidence" value="ECO:0007669"/>
    <property type="project" value="UniProtKB-KW"/>
</dbReference>
<dbReference type="PANTHER" id="PTHR48090">
    <property type="entry name" value="UNDECAPRENYL-PHOSPHATE 4-DEOXY-4-FORMAMIDO-L-ARABINOSE TRANSFERASE-RELATED"/>
    <property type="match status" value="1"/>
</dbReference>
<dbReference type="AlphaFoldDB" id="A0A1T4R3N8"/>
<protein>
    <submittedName>
        <fullName evidence="7">Glycosyl transferase family 2</fullName>
    </submittedName>
</protein>
<organism evidence="7 8">
    <name type="scientific">Sediminibacterium ginsengisoli</name>
    <dbReference type="NCBI Taxonomy" id="413434"/>
    <lineage>
        <taxon>Bacteria</taxon>
        <taxon>Pseudomonadati</taxon>
        <taxon>Bacteroidota</taxon>
        <taxon>Chitinophagia</taxon>
        <taxon>Chitinophagales</taxon>
        <taxon>Chitinophagaceae</taxon>
        <taxon>Sediminibacterium</taxon>
    </lineage>
</organism>
<keyword evidence="5" id="KW-0460">Magnesium</keyword>
<evidence type="ECO:0000256" key="4">
    <source>
        <dbReference type="ARBA" id="ARBA00022679"/>
    </source>
</evidence>
<evidence type="ECO:0000256" key="5">
    <source>
        <dbReference type="ARBA" id="ARBA00022842"/>
    </source>
</evidence>
<comment type="cofactor">
    <cofactor evidence="1">
        <name>Mg(2+)</name>
        <dbReference type="ChEBI" id="CHEBI:18420"/>
    </cofactor>
</comment>
<keyword evidence="3" id="KW-0328">Glycosyltransferase</keyword>
<dbReference type="Pfam" id="PF00535">
    <property type="entry name" value="Glycos_transf_2"/>
    <property type="match status" value="1"/>
</dbReference>